<comment type="subcellular location">
    <subcellularLocation>
        <location evidence="1">Cell membrane</location>
        <topology evidence="1">Multi-pass membrane protein</topology>
    </subcellularLocation>
</comment>
<evidence type="ECO:0000256" key="5">
    <source>
        <dbReference type="ARBA" id="ARBA00022989"/>
    </source>
</evidence>
<dbReference type="Proteomes" id="UP000242432">
    <property type="component" value="Unassembled WGS sequence"/>
</dbReference>
<keyword evidence="5 8" id="KW-1133">Transmembrane helix</keyword>
<comment type="similarity">
    <text evidence="2">Belongs to the FliQ/MopD/SpaQ family.</text>
</comment>
<keyword evidence="6" id="KW-0843">Virulence</keyword>
<dbReference type="EMBL" id="FUXX01000006">
    <property type="protein sequence ID" value="SKA58940.1"/>
    <property type="molecule type" value="Genomic_DNA"/>
</dbReference>
<gene>
    <name evidence="9" type="ORF">SAMN02745213_00555</name>
</gene>
<evidence type="ECO:0000256" key="4">
    <source>
        <dbReference type="ARBA" id="ARBA00022692"/>
    </source>
</evidence>
<evidence type="ECO:0000256" key="8">
    <source>
        <dbReference type="SAM" id="Phobius"/>
    </source>
</evidence>
<evidence type="ECO:0000256" key="7">
    <source>
        <dbReference type="ARBA" id="ARBA00023136"/>
    </source>
</evidence>
<evidence type="ECO:0000313" key="9">
    <source>
        <dbReference type="EMBL" id="SKA58940.1"/>
    </source>
</evidence>
<feature type="transmembrane region" description="Helical" evidence="8">
    <location>
        <begin position="12"/>
        <end position="36"/>
    </location>
</feature>
<reference evidence="10" key="1">
    <citation type="submission" date="2017-02" db="EMBL/GenBank/DDBJ databases">
        <authorList>
            <person name="Varghese N."/>
            <person name="Submissions S."/>
        </authorList>
    </citation>
    <scope>NUCLEOTIDE SEQUENCE [LARGE SCALE GENOMIC DNA]</scope>
    <source>
        <strain evidence="10">DSM 3072</strain>
    </source>
</reference>
<protein>
    <submittedName>
        <fullName evidence="9">Type III secretion protein S</fullName>
    </submittedName>
</protein>
<evidence type="ECO:0000256" key="2">
    <source>
        <dbReference type="ARBA" id="ARBA00006156"/>
    </source>
</evidence>
<evidence type="ECO:0000256" key="6">
    <source>
        <dbReference type="ARBA" id="ARBA00023026"/>
    </source>
</evidence>
<dbReference type="GO" id="GO:0005886">
    <property type="term" value="C:plasma membrane"/>
    <property type="evidence" value="ECO:0007669"/>
    <property type="project" value="UniProtKB-SubCell"/>
</dbReference>
<dbReference type="InterPro" id="IPR002191">
    <property type="entry name" value="Bac_export_3"/>
</dbReference>
<evidence type="ECO:0000256" key="3">
    <source>
        <dbReference type="ARBA" id="ARBA00022475"/>
    </source>
</evidence>
<dbReference type="STRING" id="83771.SAMN02910357_01240"/>
<evidence type="ECO:0000256" key="1">
    <source>
        <dbReference type="ARBA" id="ARBA00004651"/>
    </source>
</evidence>
<dbReference type="GO" id="GO:0009306">
    <property type="term" value="P:protein secretion"/>
    <property type="evidence" value="ECO:0007669"/>
    <property type="project" value="InterPro"/>
</dbReference>
<proteinExistence type="inferred from homology"/>
<dbReference type="InterPro" id="IPR006306">
    <property type="entry name" value="T3SS_HrpO"/>
</dbReference>
<accession>A0A1T4V1Y3</accession>
<dbReference type="AlphaFoldDB" id="A0A1T4V1Y3"/>
<dbReference type="PRINTS" id="PR00952">
    <property type="entry name" value="TYPE3IMQPROT"/>
</dbReference>
<sequence>MDPAVIELIRQSMFLVLMLSLPPIFVASIVGLLFSLFQAITQLQEQTLSFGIKLIAVSITLFLAAGWMTGQIMQIAQTIFDKFYLIQ</sequence>
<dbReference type="PANTHER" id="PTHR34040:SF7">
    <property type="entry name" value="SURFACE PRESENTATION OF ANTIGENS PROTEIN SPAQ"/>
    <property type="match status" value="1"/>
</dbReference>
<name>A0A1T4V1Y3_9GAMM</name>
<dbReference type="PIRSF" id="PIRSF004669">
    <property type="entry name" value="FliQ"/>
    <property type="match status" value="1"/>
</dbReference>
<keyword evidence="3" id="KW-1003">Cell membrane</keyword>
<keyword evidence="4 8" id="KW-0812">Transmembrane</keyword>
<feature type="transmembrane region" description="Helical" evidence="8">
    <location>
        <begin position="48"/>
        <end position="68"/>
    </location>
</feature>
<evidence type="ECO:0000313" key="10">
    <source>
        <dbReference type="Proteomes" id="UP000242432"/>
    </source>
</evidence>
<keyword evidence="7 8" id="KW-0472">Membrane</keyword>
<dbReference type="RefSeq" id="WP_078928123.1">
    <property type="nucleotide sequence ID" value="NZ_FUXX01000006.1"/>
</dbReference>
<organism evidence="9 10">
    <name type="scientific">Succinivibrio dextrinosolvens DSM 3072</name>
    <dbReference type="NCBI Taxonomy" id="1123324"/>
    <lineage>
        <taxon>Bacteria</taxon>
        <taxon>Pseudomonadati</taxon>
        <taxon>Pseudomonadota</taxon>
        <taxon>Gammaproteobacteria</taxon>
        <taxon>Aeromonadales</taxon>
        <taxon>Succinivibrionaceae</taxon>
        <taxon>Succinivibrio</taxon>
    </lineage>
</organism>
<dbReference type="Pfam" id="PF01313">
    <property type="entry name" value="Bac_export_3"/>
    <property type="match status" value="1"/>
</dbReference>
<dbReference type="NCBIfam" id="TIGR01403">
    <property type="entry name" value="fliQ_rel_III"/>
    <property type="match status" value="1"/>
</dbReference>
<dbReference type="PANTHER" id="PTHR34040">
    <property type="entry name" value="FLAGELLAR BIOSYNTHETIC PROTEIN FLIQ"/>
    <property type="match status" value="1"/>
</dbReference>
<keyword evidence="10" id="KW-1185">Reference proteome</keyword>